<dbReference type="EMBL" id="JACOMF010000024">
    <property type="protein sequence ID" value="MBC4017189.1"/>
    <property type="molecule type" value="Genomic_DNA"/>
</dbReference>
<keyword evidence="4" id="KW-1185">Reference proteome</keyword>
<dbReference type="Gene3D" id="3.40.50.1820">
    <property type="entry name" value="alpha/beta hydrolase"/>
    <property type="match status" value="1"/>
</dbReference>
<name>A0A9X0QZZ8_9PROT</name>
<dbReference type="Pfam" id="PF00975">
    <property type="entry name" value="Thioesterase"/>
    <property type="match status" value="1"/>
</dbReference>
<dbReference type="PANTHER" id="PTHR11487:SF0">
    <property type="entry name" value="S-ACYL FATTY ACID SYNTHASE THIOESTERASE, MEDIUM CHAIN"/>
    <property type="match status" value="1"/>
</dbReference>
<feature type="domain" description="Thioesterase" evidence="2">
    <location>
        <begin position="25"/>
        <end position="249"/>
    </location>
</feature>
<evidence type="ECO:0000313" key="4">
    <source>
        <dbReference type="Proteomes" id="UP000600101"/>
    </source>
</evidence>
<evidence type="ECO:0000313" key="3">
    <source>
        <dbReference type="EMBL" id="MBC4017189.1"/>
    </source>
</evidence>
<dbReference type="PANTHER" id="PTHR11487">
    <property type="entry name" value="THIOESTERASE"/>
    <property type="match status" value="1"/>
</dbReference>
<dbReference type="InterPro" id="IPR001031">
    <property type="entry name" value="Thioesterase"/>
</dbReference>
<dbReference type="SUPFAM" id="SSF53474">
    <property type="entry name" value="alpha/beta-Hydrolases"/>
    <property type="match status" value="1"/>
</dbReference>
<dbReference type="GO" id="GO:0008610">
    <property type="term" value="P:lipid biosynthetic process"/>
    <property type="evidence" value="ECO:0007669"/>
    <property type="project" value="TreeGrafter"/>
</dbReference>
<accession>A0A9X0QZZ8</accession>
<gene>
    <name evidence="3" type="ORF">H7965_17905</name>
</gene>
<organism evidence="3 4">
    <name type="scientific">Siccirubricoccus deserti</name>
    <dbReference type="NCBI Taxonomy" id="2013562"/>
    <lineage>
        <taxon>Bacteria</taxon>
        <taxon>Pseudomonadati</taxon>
        <taxon>Pseudomonadota</taxon>
        <taxon>Alphaproteobacteria</taxon>
        <taxon>Acetobacterales</taxon>
        <taxon>Roseomonadaceae</taxon>
        <taxon>Siccirubricoccus</taxon>
    </lineage>
</organism>
<comment type="caution">
    <text evidence="3">The sequence shown here is derived from an EMBL/GenBank/DDBJ whole genome shotgun (WGS) entry which is preliminary data.</text>
</comment>
<reference evidence="3" key="1">
    <citation type="submission" date="2020-08" db="EMBL/GenBank/DDBJ databases">
        <authorList>
            <person name="Hu Y."/>
            <person name="Nguyen S.V."/>
            <person name="Li F."/>
            <person name="Fanning S."/>
        </authorList>
    </citation>
    <scope>NUCLEOTIDE SEQUENCE</scope>
    <source>
        <strain evidence="3">SYSU D8009</strain>
    </source>
</reference>
<proteinExistence type="inferred from homology"/>
<dbReference type="RefSeq" id="WP_186771957.1">
    <property type="nucleotide sequence ID" value="NZ_JACOMF010000024.1"/>
</dbReference>
<evidence type="ECO:0000256" key="1">
    <source>
        <dbReference type="ARBA" id="ARBA00007169"/>
    </source>
</evidence>
<dbReference type="AlphaFoldDB" id="A0A9X0QZZ8"/>
<comment type="similarity">
    <text evidence="1">Belongs to the thioesterase family.</text>
</comment>
<dbReference type="InterPro" id="IPR012223">
    <property type="entry name" value="TEII"/>
</dbReference>
<protein>
    <submittedName>
        <fullName evidence="3">Thioesterase</fullName>
    </submittedName>
</protein>
<evidence type="ECO:0000259" key="2">
    <source>
        <dbReference type="Pfam" id="PF00975"/>
    </source>
</evidence>
<dbReference type="InterPro" id="IPR029058">
    <property type="entry name" value="AB_hydrolase_fold"/>
</dbReference>
<sequence length="253" mass="27181">MAMAVKGEATAWCVRFKQQAPSTLRLICFPHAGGGAAAFHPLARLMPPNVETLAIVPPGREARLREAPLKSIAAMAEGAASAIAALPALPFAFFGHSMGAIIAFEVARLLQRQCLTPPRRLFISGRRAPCEAMVEQPLSQLDDATLVAEVSRRYEGIPATVLADTELLRMFLPVLRADMCAVESYVDMPQPALQVPLTLMGGLTDPQCTDAAWAGWHSLVAGPVEKMRFPGGHFYLVQERTATAAAIARQLAL</sequence>
<dbReference type="Proteomes" id="UP000600101">
    <property type="component" value="Unassembled WGS sequence"/>
</dbReference>